<dbReference type="GeneID" id="19300341"/>
<dbReference type="EMBL" id="KB469307">
    <property type="protein sequence ID" value="EPQ52591.1"/>
    <property type="molecule type" value="Genomic_DNA"/>
</dbReference>
<evidence type="ECO:0008006" key="5">
    <source>
        <dbReference type="Google" id="ProtNLM"/>
    </source>
</evidence>
<keyword evidence="2" id="KW-0732">Signal</keyword>
<feature type="region of interest" description="Disordered" evidence="1">
    <location>
        <begin position="315"/>
        <end position="352"/>
    </location>
</feature>
<dbReference type="InterPro" id="IPR050546">
    <property type="entry name" value="Glycosyl_Hydrlase_16"/>
</dbReference>
<dbReference type="CDD" id="cd02181">
    <property type="entry name" value="GH16_fungal_Lam16A_glucanase"/>
    <property type="match status" value="1"/>
</dbReference>
<dbReference type="HOGENOM" id="CLU_016972_2_1_1"/>
<dbReference type="InterPro" id="IPR013320">
    <property type="entry name" value="ConA-like_dom_sf"/>
</dbReference>
<name>S7PY79_GLOTA</name>
<dbReference type="Pfam" id="PF26113">
    <property type="entry name" value="GH16_XgeA"/>
    <property type="match status" value="1"/>
</dbReference>
<accession>S7PY79</accession>
<dbReference type="SUPFAM" id="SSF49899">
    <property type="entry name" value="Concanavalin A-like lectins/glucanases"/>
    <property type="match status" value="1"/>
</dbReference>
<gene>
    <name evidence="3" type="ORF">GLOTRDRAFT_117397</name>
</gene>
<dbReference type="KEGG" id="gtr:GLOTRDRAFT_117397"/>
<evidence type="ECO:0000313" key="3">
    <source>
        <dbReference type="EMBL" id="EPQ52591.1"/>
    </source>
</evidence>
<dbReference type="PANTHER" id="PTHR10963:SF24">
    <property type="entry name" value="GLYCOSIDASE C21B10.07-RELATED"/>
    <property type="match status" value="1"/>
</dbReference>
<dbReference type="AlphaFoldDB" id="S7PY79"/>
<dbReference type="Proteomes" id="UP000030669">
    <property type="component" value="Unassembled WGS sequence"/>
</dbReference>
<organism evidence="3 4">
    <name type="scientific">Gloeophyllum trabeum (strain ATCC 11539 / FP-39264 / Madison 617)</name>
    <name type="common">Brown rot fungus</name>
    <dbReference type="NCBI Taxonomy" id="670483"/>
    <lineage>
        <taxon>Eukaryota</taxon>
        <taxon>Fungi</taxon>
        <taxon>Dikarya</taxon>
        <taxon>Basidiomycota</taxon>
        <taxon>Agaricomycotina</taxon>
        <taxon>Agaricomycetes</taxon>
        <taxon>Gloeophyllales</taxon>
        <taxon>Gloeophyllaceae</taxon>
        <taxon>Gloeophyllum</taxon>
    </lineage>
</organism>
<protein>
    <recommendedName>
        <fullName evidence="5">GH16 domain-containing protein</fullName>
    </recommendedName>
</protein>
<evidence type="ECO:0000313" key="4">
    <source>
        <dbReference type="Proteomes" id="UP000030669"/>
    </source>
</evidence>
<dbReference type="Gene3D" id="2.60.120.200">
    <property type="match status" value="1"/>
</dbReference>
<feature type="signal peptide" evidence="2">
    <location>
        <begin position="1"/>
        <end position="16"/>
    </location>
</feature>
<dbReference type="eggNOG" id="ENOG502SKEN">
    <property type="taxonomic scope" value="Eukaryota"/>
</dbReference>
<dbReference type="RefSeq" id="XP_007868886.1">
    <property type="nucleotide sequence ID" value="XM_007870695.1"/>
</dbReference>
<feature type="compositionally biased region" description="Low complexity" evidence="1">
    <location>
        <begin position="315"/>
        <end position="338"/>
    </location>
</feature>
<feature type="chain" id="PRO_5004544120" description="GH16 domain-containing protein" evidence="2">
    <location>
        <begin position="17"/>
        <end position="376"/>
    </location>
</feature>
<evidence type="ECO:0000256" key="1">
    <source>
        <dbReference type="SAM" id="MobiDB-lite"/>
    </source>
</evidence>
<reference evidence="3 4" key="1">
    <citation type="journal article" date="2012" name="Science">
        <title>The Paleozoic origin of enzymatic lignin decomposition reconstructed from 31 fungal genomes.</title>
        <authorList>
            <person name="Floudas D."/>
            <person name="Binder M."/>
            <person name="Riley R."/>
            <person name="Barry K."/>
            <person name="Blanchette R.A."/>
            <person name="Henrissat B."/>
            <person name="Martinez A.T."/>
            <person name="Otillar R."/>
            <person name="Spatafora J.W."/>
            <person name="Yadav J.S."/>
            <person name="Aerts A."/>
            <person name="Benoit I."/>
            <person name="Boyd A."/>
            <person name="Carlson A."/>
            <person name="Copeland A."/>
            <person name="Coutinho P.M."/>
            <person name="de Vries R.P."/>
            <person name="Ferreira P."/>
            <person name="Findley K."/>
            <person name="Foster B."/>
            <person name="Gaskell J."/>
            <person name="Glotzer D."/>
            <person name="Gorecki P."/>
            <person name="Heitman J."/>
            <person name="Hesse C."/>
            <person name="Hori C."/>
            <person name="Igarashi K."/>
            <person name="Jurgens J.A."/>
            <person name="Kallen N."/>
            <person name="Kersten P."/>
            <person name="Kohler A."/>
            <person name="Kuees U."/>
            <person name="Kumar T.K.A."/>
            <person name="Kuo A."/>
            <person name="LaButti K."/>
            <person name="Larrondo L.F."/>
            <person name="Lindquist E."/>
            <person name="Ling A."/>
            <person name="Lombard V."/>
            <person name="Lucas S."/>
            <person name="Lundell T."/>
            <person name="Martin R."/>
            <person name="McLaughlin D.J."/>
            <person name="Morgenstern I."/>
            <person name="Morin E."/>
            <person name="Murat C."/>
            <person name="Nagy L.G."/>
            <person name="Nolan M."/>
            <person name="Ohm R.A."/>
            <person name="Patyshakuliyeva A."/>
            <person name="Rokas A."/>
            <person name="Ruiz-Duenas F.J."/>
            <person name="Sabat G."/>
            <person name="Salamov A."/>
            <person name="Samejima M."/>
            <person name="Schmutz J."/>
            <person name="Slot J.C."/>
            <person name="St John F."/>
            <person name="Stenlid J."/>
            <person name="Sun H."/>
            <person name="Sun S."/>
            <person name="Syed K."/>
            <person name="Tsang A."/>
            <person name="Wiebenga A."/>
            <person name="Young D."/>
            <person name="Pisabarro A."/>
            <person name="Eastwood D.C."/>
            <person name="Martin F."/>
            <person name="Cullen D."/>
            <person name="Grigoriev I.V."/>
            <person name="Hibbett D.S."/>
        </authorList>
    </citation>
    <scope>NUCLEOTIDE SEQUENCE [LARGE SCALE GENOMIC DNA]</scope>
    <source>
        <strain evidence="3 4">ATCC 11539</strain>
    </source>
</reference>
<dbReference type="OrthoDB" id="192832at2759"/>
<keyword evidence="4" id="KW-1185">Reference proteome</keyword>
<dbReference type="PANTHER" id="PTHR10963">
    <property type="entry name" value="GLYCOSYL HYDROLASE-RELATED"/>
    <property type="match status" value="1"/>
</dbReference>
<proteinExistence type="predicted"/>
<evidence type="ECO:0000256" key="2">
    <source>
        <dbReference type="SAM" id="SignalP"/>
    </source>
</evidence>
<sequence>MRIISPLFCLISPVTAYTLVHEFSGQTFFNGWDFFDGYDPTTYGDTTYLNQAEAQAAHLAYVDSNSGHAFIRVDNTTNVPDQQKRNTIEIFTHEFYPVGSVFILDAVHIPWGCSVWPSFWTRGENWPYGGEIDIIEYANLMGFNQMALHTSAGCTHTTPQSQVGQTLEPNCNATSGAGCTVAEKKPNSYGPGFASAGGGVWATQFDVSGIYIWFWSRPDVPPSLSLANTTIDPASWGPPSASYPASSCDIGSHFAAQQLVMDIQLCGAFGNPTYNNTCGPGSCYDLSVRGPGSPTYDNAYFEISYVRVFGTGNATSSNSSTSTTGTATATKSGSPTATHSAPASGGDNTSGSAPGLSQPFALFSVVGLLLLGSAVL</sequence>
<dbReference type="GO" id="GO:0009251">
    <property type="term" value="P:glucan catabolic process"/>
    <property type="evidence" value="ECO:0007669"/>
    <property type="project" value="TreeGrafter"/>
</dbReference>
<dbReference type="OMA" id="WPSSSCN"/>
<dbReference type="STRING" id="670483.S7PY79"/>